<evidence type="ECO:0000256" key="1">
    <source>
        <dbReference type="SAM" id="MobiDB-lite"/>
    </source>
</evidence>
<dbReference type="EMBL" id="KE346217">
    <property type="protein sequence ID" value="EXC30742.1"/>
    <property type="molecule type" value="Genomic_DNA"/>
</dbReference>
<reference evidence="3" key="1">
    <citation type="submission" date="2013-01" db="EMBL/GenBank/DDBJ databases">
        <title>Draft Genome Sequence of a Mulberry Tree, Morus notabilis C.K. Schneid.</title>
        <authorList>
            <person name="He N."/>
            <person name="Zhao S."/>
        </authorList>
    </citation>
    <scope>NUCLEOTIDE SEQUENCE</scope>
</reference>
<evidence type="ECO:0000313" key="2">
    <source>
        <dbReference type="EMBL" id="EXC30742.1"/>
    </source>
</evidence>
<keyword evidence="3" id="KW-1185">Reference proteome</keyword>
<dbReference type="Proteomes" id="UP000030645">
    <property type="component" value="Unassembled WGS sequence"/>
</dbReference>
<sequence>MASNPTHREDSSVVRPNSHSVVEISWTSSLDNNSILSEIEEYMGGPSEGFGDEFDSVDRMLEEEVNKISFTGGSVSGVAASMVDAPLAATSGDPSMPFFTADVVALRVRKKHIIRAVKEGWIDGRWFEYLLPDVHFRTSMPPTRYLSVYTRAVTMGMTLPVHPFVKDYCHFYGISPAQLALNFWYCFDGAWVFWSQRFDMDLPLDEFMFMYRLCHIAKCEGWYFLSGHGRSQPRLGMLIRGIPSSSHGWKPMFFMIRGPFNFHPEDRMPHRRKVQTSFGNMVSHDRPKLSGNRLARVEKAILYPEKAHHIDTLLTESNLREAGLILDLPDPSDLRVVREYFHLSDEEKASTSSPAPKRKNTAEVSSGSGVEAHAPKRGRKEKAPVTGTWTLAVPISNVAGMPPAPKERVVMPGAKIMDSNFQVQDISDAEIGAMLKLPSYFSLIFQALYESFLEPHWISTAQSSLVDRQRKQISFQIHGLVIAILNLIDLVKVEEHGKEMDSLEAKLTSILDAAKEKCSSVVEERGAAMAKLASLEGELAKLPSLENELASLKAAVEELTKWAEAFEKKSAEATEAVKKCFTEGKAEGKKEAEAEASVMLDVKHAEIIEEFKASPKLIDIRTKDFQSAEHPEWDLSFLYIPPPPADDDTSSPPDDDDSVAGDDA</sequence>
<dbReference type="AlphaFoldDB" id="W9SW01"/>
<dbReference type="STRING" id="981085.W9SW01"/>
<proteinExistence type="predicted"/>
<accession>W9SW01</accession>
<gene>
    <name evidence="2" type="ORF">L484_027917</name>
</gene>
<name>W9SW01_9ROSA</name>
<organism evidence="2 3">
    <name type="scientific">Morus notabilis</name>
    <dbReference type="NCBI Taxonomy" id="981085"/>
    <lineage>
        <taxon>Eukaryota</taxon>
        <taxon>Viridiplantae</taxon>
        <taxon>Streptophyta</taxon>
        <taxon>Embryophyta</taxon>
        <taxon>Tracheophyta</taxon>
        <taxon>Spermatophyta</taxon>
        <taxon>Magnoliopsida</taxon>
        <taxon>eudicotyledons</taxon>
        <taxon>Gunneridae</taxon>
        <taxon>Pentapetalae</taxon>
        <taxon>rosids</taxon>
        <taxon>fabids</taxon>
        <taxon>Rosales</taxon>
        <taxon>Moraceae</taxon>
        <taxon>Moreae</taxon>
        <taxon>Morus</taxon>
    </lineage>
</organism>
<feature type="region of interest" description="Disordered" evidence="1">
    <location>
        <begin position="345"/>
        <end position="383"/>
    </location>
</feature>
<protein>
    <submittedName>
        <fullName evidence="2">Uncharacterized protein</fullName>
    </submittedName>
</protein>
<feature type="compositionally biased region" description="Acidic residues" evidence="1">
    <location>
        <begin position="645"/>
        <end position="664"/>
    </location>
</feature>
<evidence type="ECO:0000313" key="3">
    <source>
        <dbReference type="Proteomes" id="UP000030645"/>
    </source>
</evidence>
<feature type="region of interest" description="Disordered" evidence="1">
    <location>
        <begin position="639"/>
        <end position="664"/>
    </location>
</feature>